<dbReference type="HOGENOM" id="CLU_2941465_0_0_1"/>
<evidence type="ECO:0000313" key="1">
    <source>
        <dbReference type="EMBL" id="CCD50671.1"/>
    </source>
</evidence>
<gene>
    <name evidence="1" type="ORF">BofuT4_uP024800.1</name>
</gene>
<name>G2YFX3_BOTF4</name>
<accession>G2YFX3</accession>
<dbReference type="Proteomes" id="UP000008177">
    <property type="component" value="Unplaced contigs"/>
</dbReference>
<proteinExistence type="predicted"/>
<protein>
    <submittedName>
        <fullName evidence="1">Uncharacterized protein</fullName>
    </submittedName>
</protein>
<evidence type="ECO:0000313" key="2">
    <source>
        <dbReference type="Proteomes" id="UP000008177"/>
    </source>
</evidence>
<dbReference type="AlphaFoldDB" id="G2YFX3"/>
<organism evidence="1 2">
    <name type="scientific">Botryotinia fuckeliana (strain T4)</name>
    <name type="common">Noble rot fungus</name>
    <name type="synonym">Botrytis cinerea</name>
    <dbReference type="NCBI Taxonomy" id="999810"/>
    <lineage>
        <taxon>Eukaryota</taxon>
        <taxon>Fungi</taxon>
        <taxon>Dikarya</taxon>
        <taxon>Ascomycota</taxon>
        <taxon>Pezizomycotina</taxon>
        <taxon>Leotiomycetes</taxon>
        <taxon>Helotiales</taxon>
        <taxon>Sclerotiniaceae</taxon>
        <taxon>Botrytis</taxon>
    </lineage>
</organism>
<reference evidence="2" key="1">
    <citation type="journal article" date="2011" name="PLoS Genet.">
        <title>Genomic analysis of the necrotrophic fungal pathogens Sclerotinia sclerotiorum and Botrytis cinerea.</title>
        <authorList>
            <person name="Amselem J."/>
            <person name="Cuomo C.A."/>
            <person name="van Kan J.A."/>
            <person name="Viaud M."/>
            <person name="Benito E.P."/>
            <person name="Couloux A."/>
            <person name="Coutinho P.M."/>
            <person name="de Vries R.P."/>
            <person name="Dyer P.S."/>
            <person name="Fillinger S."/>
            <person name="Fournier E."/>
            <person name="Gout L."/>
            <person name="Hahn M."/>
            <person name="Kohn L."/>
            <person name="Lapalu N."/>
            <person name="Plummer K.M."/>
            <person name="Pradier J.M."/>
            <person name="Quevillon E."/>
            <person name="Sharon A."/>
            <person name="Simon A."/>
            <person name="ten Have A."/>
            <person name="Tudzynski B."/>
            <person name="Tudzynski P."/>
            <person name="Wincker P."/>
            <person name="Andrew M."/>
            <person name="Anthouard V."/>
            <person name="Beever R.E."/>
            <person name="Beffa R."/>
            <person name="Benoit I."/>
            <person name="Bouzid O."/>
            <person name="Brault B."/>
            <person name="Chen Z."/>
            <person name="Choquer M."/>
            <person name="Collemare J."/>
            <person name="Cotton P."/>
            <person name="Danchin E.G."/>
            <person name="Da Silva C."/>
            <person name="Gautier A."/>
            <person name="Giraud C."/>
            <person name="Giraud T."/>
            <person name="Gonzalez C."/>
            <person name="Grossetete S."/>
            <person name="Guldener U."/>
            <person name="Henrissat B."/>
            <person name="Howlett B.J."/>
            <person name="Kodira C."/>
            <person name="Kretschmer M."/>
            <person name="Lappartient A."/>
            <person name="Leroch M."/>
            <person name="Levis C."/>
            <person name="Mauceli E."/>
            <person name="Neuveglise C."/>
            <person name="Oeser B."/>
            <person name="Pearson M."/>
            <person name="Poulain J."/>
            <person name="Poussereau N."/>
            <person name="Quesneville H."/>
            <person name="Rascle C."/>
            <person name="Schumacher J."/>
            <person name="Segurens B."/>
            <person name="Sexton A."/>
            <person name="Silva E."/>
            <person name="Sirven C."/>
            <person name="Soanes D.M."/>
            <person name="Talbot N.J."/>
            <person name="Templeton M."/>
            <person name="Yandava C."/>
            <person name="Yarden O."/>
            <person name="Zeng Q."/>
            <person name="Rollins J.A."/>
            <person name="Lebrun M.H."/>
            <person name="Dickman M."/>
        </authorList>
    </citation>
    <scope>NUCLEOTIDE SEQUENCE [LARGE SCALE GENOMIC DNA]</scope>
    <source>
        <strain evidence="2">T4</strain>
    </source>
</reference>
<dbReference type="EMBL" id="FQ790327">
    <property type="protein sequence ID" value="CCD50671.1"/>
    <property type="molecule type" value="Genomic_DNA"/>
</dbReference>
<sequence>MPRENDEQLFTLMPMKTPSQDISTTLVAAFDSKVAGKCSFILRIYSIQKIISLRSVHRGL</sequence>
<dbReference type="InParanoid" id="G2YFX3"/>